<evidence type="ECO:0000313" key="1">
    <source>
        <dbReference type="EMBL" id="EKX63754.1"/>
    </source>
</evidence>
<sequence>MLMRRAAPPLRIPRVLGIDDFALKRRHRYTFLGSTPSWG</sequence>
<dbReference type="Proteomes" id="UP000010411">
    <property type="component" value="Unassembled WGS sequence"/>
</dbReference>
<dbReference type="AlphaFoldDB" id="L1KT90"/>
<accession>L1KT90</accession>
<gene>
    <name evidence="1" type="ORF">STRIP9103_07821</name>
</gene>
<evidence type="ECO:0008006" key="3">
    <source>
        <dbReference type="Google" id="ProtNLM"/>
    </source>
</evidence>
<protein>
    <recommendedName>
        <fullName evidence="3">Transposase</fullName>
    </recommendedName>
</protein>
<name>L1KT90_9ACTN</name>
<comment type="caution">
    <text evidence="1">The sequence shown here is derived from an EMBL/GenBank/DDBJ whole genome shotgun (WGS) entry which is preliminary data.</text>
</comment>
<organism evidence="1 2">
    <name type="scientific">Streptomyces ipomoeae 91-03</name>
    <dbReference type="NCBI Taxonomy" id="698759"/>
    <lineage>
        <taxon>Bacteria</taxon>
        <taxon>Bacillati</taxon>
        <taxon>Actinomycetota</taxon>
        <taxon>Actinomycetes</taxon>
        <taxon>Kitasatosporales</taxon>
        <taxon>Streptomycetaceae</taxon>
        <taxon>Streptomyces</taxon>
    </lineage>
</organism>
<dbReference type="EMBL" id="AEJC01000413">
    <property type="protein sequence ID" value="EKX63754.1"/>
    <property type="molecule type" value="Genomic_DNA"/>
</dbReference>
<dbReference type="PATRIC" id="fig|698759.3.peg.5576"/>
<keyword evidence="2" id="KW-1185">Reference proteome</keyword>
<proteinExistence type="predicted"/>
<evidence type="ECO:0000313" key="2">
    <source>
        <dbReference type="Proteomes" id="UP000010411"/>
    </source>
</evidence>
<reference evidence="1 2" key="1">
    <citation type="submission" date="2012-11" db="EMBL/GenBank/DDBJ databases">
        <authorList>
            <person name="Huguet-Tapia J.C."/>
            <person name="Durkin A.S."/>
            <person name="Pettis G.S."/>
            <person name="Badger J.H."/>
        </authorList>
    </citation>
    <scope>NUCLEOTIDE SEQUENCE [LARGE SCALE GENOMIC DNA]</scope>
    <source>
        <strain evidence="1 2">91-03</strain>
    </source>
</reference>